<dbReference type="Gene3D" id="1.25.40.180">
    <property type="match status" value="2"/>
</dbReference>
<evidence type="ECO:0000259" key="7">
    <source>
        <dbReference type="PROSITE" id="PS51366"/>
    </source>
</evidence>
<evidence type="ECO:0000256" key="3">
    <source>
        <dbReference type="ARBA" id="ARBA00022490"/>
    </source>
</evidence>
<organism evidence="8">
    <name type="scientific">Aplanochytrium stocchinoi</name>
    <dbReference type="NCBI Taxonomy" id="215587"/>
    <lineage>
        <taxon>Eukaryota</taxon>
        <taxon>Sar</taxon>
        <taxon>Stramenopiles</taxon>
        <taxon>Bigyra</taxon>
        <taxon>Labyrinthulomycetes</taxon>
        <taxon>Thraustochytrida</taxon>
        <taxon>Thraustochytriidae</taxon>
        <taxon>Aplanochytrium</taxon>
    </lineage>
</organism>
<dbReference type="PROSITE" id="PS51366">
    <property type="entry name" value="MI"/>
    <property type="match status" value="2"/>
</dbReference>
<feature type="compositionally biased region" description="Basic and acidic residues" evidence="6">
    <location>
        <begin position="36"/>
        <end position="52"/>
    </location>
</feature>
<dbReference type="InterPro" id="IPR016024">
    <property type="entry name" value="ARM-type_fold"/>
</dbReference>
<evidence type="ECO:0000256" key="2">
    <source>
        <dbReference type="ARBA" id="ARBA00005497"/>
    </source>
</evidence>
<evidence type="ECO:0000256" key="6">
    <source>
        <dbReference type="SAM" id="MobiDB-lite"/>
    </source>
</evidence>
<dbReference type="InterPro" id="IPR039778">
    <property type="entry name" value="PDCD4"/>
</dbReference>
<dbReference type="AlphaFoldDB" id="A0A7S3PL44"/>
<accession>A0A7S3PL44</accession>
<dbReference type="SUPFAM" id="SSF48371">
    <property type="entry name" value="ARM repeat"/>
    <property type="match status" value="2"/>
</dbReference>
<feature type="domain" description="MI" evidence="7">
    <location>
        <begin position="271"/>
        <end position="393"/>
    </location>
</feature>
<sequence length="409" mass="45991">MQRSGVVVKTDRAGLKGNRGLAKKGGGGGNYTWGKPGDELTPESKIDKRDPNYDSEQDDDGIILVSAEEQMVQQAMRSGIDVKRRASSKFGSEYDPYTSFQRQAPKVGLQEFKQRVIKITDEYLVSEDSTEFMTGIKELQSPMLHYELVRRMISLAMERKERERELISLILTEMRANGVLSIKQCGKGFERLFEMVDDIVLDVPNARKYIAQFLARAVADEVLPPAFLSDPLVEGMGGEMVEQAKVLLSIKHGLVRLERVWGPSDGSPVDVLKGEIKMMLEEFLSSSDMDEVCVCVKRLNVPHFHHEIIKRAIVISLDKKDKEKAMMSSLLAELYSREVISQQQFHLGFQRLFEALPDLELDTPGAAKIIDIFVNQALKDGCLDPNLLQESKDKVSKAAKKQADEKHSE</sequence>
<dbReference type="GO" id="GO:0005737">
    <property type="term" value="C:cytoplasm"/>
    <property type="evidence" value="ECO:0007669"/>
    <property type="project" value="UniProtKB-SubCell"/>
</dbReference>
<reference evidence="8" key="1">
    <citation type="submission" date="2021-01" db="EMBL/GenBank/DDBJ databases">
        <authorList>
            <person name="Corre E."/>
            <person name="Pelletier E."/>
            <person name="Niang G."/>
            <person name="Scheremetjew M."/>
            <person name="Finn R."/>
            <person name="Kale V."/>
            <person name="Holt S."/>
            <person name="Cochrane G."/>
            <person name="Meng A."/>
            <person name="Brown T."/>
            <person name="Cohen L."/>
        </authorList>
    </citation>
    <scope>NUCLEOTIDE SEQUENCE</scope>
    <source>
        <strain evidence="8">GSBS06</strain>
    </source>
</reference>
<name>A0A7S3PL44_9STRA</name>
<keyword evidence="4" id="KW-0677">Repeat</keyword>
<evidence type="ECO:0000256" key="4">
    <source>
        <dbReference type="ARBA" id="ARBA00022737"/>
    </source>
</evidence>
<dbReference type="PANTHER" id="PTHR12626">
    <property type="entry name" value="PROGRAMMED CELL DEATH 4"/>
    <property type="match status" value="1"/>
</dbReference>
<protein>
    <recommendedName>
        <fullName evidence="7">MI domain-containing protein</fullName>
    </recommendedName>
</protein>
<dbReference type="EMBL" id="HBIN01017065">
    <property type="protein sequence ID" value="CAE0442887.1"/>
    <property type="molecule type" value="Transcribed_RNA"/>
</dbReference>
<evidence type="ECO:0000313" key="8">
    <source>
        <dbReference type="EMBL" id="CAE0442887.1"/>
    </source>
</evidence>
<comment type="subcellular location">
    <subcellularLocation>
        <location evidence="1">Cytoplasm</location>
    </subcellularLocation>
</comment>
<keyword evidence="5" id="KW-0539">Nucleus</keyword>
<evidence type="ECO:0000256" key="5">
    <source>
        <dbReference type="ARBA" id="ARBA00023242"/>
    </source>
</evidence>
<dbReference type="InterPro" id="IPR003891">
    <property type="entry name" value="Initiation_fac_eIF4g_MI"/>
</dbReference>
<comment type="similarity">
    <text evidence="2">Belongs to the PDCD4 family.</text>
</comment>
<proteinExistence type="inferred from homology"/>
<dbReference type="PANTHER" id="PTHR12626:SF0">
    <property type="entry name" value="PROGRAMMED CELL DEATH PROTEIN 4"/>
    <property type="match status" value="1"/>
</dbReference>
<dbReference type="SMART" id="SM00544">
    <property type="entry name" value="MA3"/>
    <property type="match status" value="2"/>
</dbReference>
<dbReference type="GO" id="GO:0045892">
    <property type="term" value="P:negative regulation of DNA-templated transcription"/>
    <property type="evidence" value="ECO:0007669"/>
    <property type="project" value="InterPro"/>
</dbReference>
<keyword evidence="3" id="KW-0963">Cytoplasm</keyword>
<feature type="region of interest" description="Disordered" evidence="6">
    <location>
        <begin position="1"/>
        <end position="58"/>
    </location>
</feature>
<feature type="domain" description="MI" evidence="7">
    <location>
        <begin position="111"/>
        <end position="233"/>
    </location>
</feature>
<evidence type="ECO:0000256" key="1">
    <source>
        <dbReference type="ARBA" id="ARBA00004496"/>
    </source>
</evidence>
<dbReference type="Pfam" id="PF02847">
    <property type="entry name" value="MA3"/>
    <property type="match status" value="2"/>
</dbReference>
<gene>
    <name evidence="8" type="ORF">ASTO00021_LOCUS12998</name>
</gene>